<dbReference type="OrthoDB" id="60765at2759"/>
<dbReference type="Proteomes" id="UP000789595">
    <property type="component" value="Unassembled WGS sequence"/>
</dbReference>
<proteinExistence type="predicted"/>
<organism evidence="1 2">
    <name type="scientific">Pelagomonas calceolata</name>
    <dbReference type="NCBI Taxonomy" id="35677"/>
    <lineage>
        <taxon>Eukaryota</taxon>
        <taxon>Sar</taxon>
        <taxon>Stramenopiles</taxon>
        <taxon>Ochrophyta</taxon>
        <taxon>Pelagophyceae</taxon>
        <taxon>Pelagomonadales</taxon>
        <taxon>Pelagomonadaceae</taxon>
        <taxon>Pelagomonas</taxon>
    </lineage>
</organism>
<gene>
    <name evidence="1" type="ORF">PECAL_5P13090</name>
</gene>
<evidence type="ECO:0000313" key="2">
    <source>
        <dbReference type="Proteomes" id="UP000789595"/>
    </source>
</evidence>
<sequence>MGADPARKKHPFLKARFQIGSCKGPINYAASEPTFHPDDIPASKKASKAASLKWARGGTFPGEKSLWNASSAGHLYSKKFGLRTRINADHDRARYAYNFRAEELPPKNFEPLPKTHKFKIDVMPESRKQTIRQAAIDDPSYNFKTCNLEMPVSTKLRGKARWNIEQFCSGLAEHEKIREDRQNLLLTRARANTAKVSQRLDNYTKIHKLPLRRLPPTYKRRFDDWTPEMAAAREAALEPLPSTKNRCATSKKPSRRRSFGHSGVFEYNGQEGAWMWSDTGSFVQNDPYGDRNKVFDTNRGNYAAPTSSL</sequence>
<keyword evidence="2" id="KW-1185">Reference proteome</keyword>
<reference evidence="1" key="1">
    <citation type="submission" date="2021-11" db="EMBL/GenBank/DDBJ databases">
        <authorList>
            <consortium name="Genoscope - CEA"/>
            <person name="William W."/>
        </authorList>
    </citation>
    <scope>NUCLEOTIDE SEQUENCE</scope>
</reference>
<accession>A0A8J2SQ22</accession>
<name>A0A8J2SQ22_9STRA</name>
<protein>
    <submittedName>
        <fullName evidence="1">Uncharacterized protein</fullName>
    </submittedName>
</protein>
<comment type="caution">
    <text evidence="1">The sequence shown here is derived from an EMBL/GenBank/DDBJ whole genome shotgun (WGS) entry which is preliminary data.</text>
</comment>
<evidence type="ECO:0000313" key="1">
    <source>
        <dbReference type="EMBL" id="CAH0376703.1"/>
    </source>
</evidence>
<dbReference type="AlphaFoldDB" id="A0A8J2SQ22"/>
<dbReference type="EMBL" id="CAKKNE010000005">
    <property type="protein sequence ID" value="CAH0376703.1"/>
    <property type="molecule type" value="Genomic_DNA"/>
</dbReference>